<evidence type="ECO:0000313" key="2">
    <source>
        <dbReference type="Proteomes" id="UP000239425"/>
    </source>
</evidence>
<reference evidence="1 2" key="1">
    <citation type="submission" date="2017-11" db="EMBL/GenBank/DDBJ databases">
        <title>Comparative genomic analysis of Holospora spp., intranuclear symbionts of paramecia.</title>
        <authorList>
            <person name="Garushyants S.K."/>
            <person name="Beliavskaya A."/>
            <person name="Malko D.B."/>
            <person name="Logacheva M.D."/>
            <person name="Rautian M.S."/>
            <person name="Gelfand M.S."/>
        </authorList>
    </citation>
    <scope>NUCLEOTIDE SEQUENCE [LARGE SCALE GENOMIC DNA]</scope>
    <source>
        <strain evidence="2">02AZ16</strain>
    </source>
</reference>
<sequence length="77" mass="9328">MYVESKWKIQEDYVPQKYPFQGMMWSGGVLFTVEQCLKKIASLDQKEWFFRTLKNFERVFPCFDESATTILERFKLD</sequence>
<organism evidence="1 2">
    <name type="scientific">Holospora curviuscula</name>
    <dbReference type="NCBI Taxonomy" id="1082868"/>
    <lineage>
        <taxon>Bacteria</taxon>
        <taxon>Pseudomonadati</taxon>
        <taxon>Pseudomonadota</taxon>
        <taxon>Alphaproteobacteria</taxon>
        <taxon>Holosporales</taxon>
        <taxon>Holosporaceae</taxon>
        <taxon>Holospora</taxon>
    </lineage>
</organism>
<accession>A0A2S5R955</accession>
<name>A0A2S5R955_9PROT</name>
<dbReference type="Proteomes" id="UP000239425">
    <property type="component" value="Unassembled WGS sequence"/>
</dbReference>
<dbReference type="AlphaFoldDB" id="A0A2S5R955"/>
<evidence type="ECO:0000313" key="1">
    <source>
        <dbReference type="EMBL" id="PPE03859.1"/>
    </source>
</evidence>
<dbReference type="RefSeq" id="WP_104206693.1">
    <property type="nucleotide sequence ID" value="NZ_PHHC01000080.1"/>
</dbReference>
<gene>
    <name evidence="1" type="ORF">HCUR_00637</name>
</gene>
<comment type="caution">
    <text evidence="1">The sequence shown here is derived from an EMBL/GenBank/DDBJ whole genome shotgun (WGS) entry which is preliminary data.</text>
</comment>
<keyword evidence="2" id="KW-1185">Reference proteome</keyword>
<dbReference type="EMBL" id="PHHC01000080">
    <property type="protein sequence ID" value="PPE03859.1"/>
    <property type="molecule type" value="Genomic_DNA"/>
</dbReference>
<proteinExistence type="predicted"/>
<protein>
    <submittedName>
        <fullName evidence="1">Uncharacterized protein</fullName>
    </submittedName>
</protein>